<dbReference type="Proteomes" id="UP000507470">
    <property type="component" value="Unassembled WGS sequence"/>
</dbReference>
<protein>
    <submittedName>
        <fullName evidence="2">Uncharacterized protein</fullName>
    </submittedName>
</protein>
<accession>A0A6J8BHH4</accession>
<dbReference type="AlphaFoldDB" id="A0A6J8BHH4"/>
<keyword evidence="3" id="KW-1185">Reference proteome</keyword>
<evidence type="ECO:0000256" key="1">
    <source>
        <dbReference type="SAM" id="MobiDB-lite"/>
    </source>
</evidence>
<sequence length="236" mass="26875">MGTEPNGTKKLTYNERLTKTRDGTNSKNTRAYAPKSWNENHITMYLEYKSHRPPDMCSPESPFYLGVNRSVKAKYWSKNGHHKIIRRRNASDCCQQHTGHKSLESINNYAKNSIKTQKRMCDILDKSKSVNLDSKSKVTKSEKAATAPNPESNPESYINVEEIKTALNERPESTISSTGNRPQPFEFLPKGTVINGGTFNFVFGSNDWDPNKNQKENISPPEPKRRRAMVIYSDSE</sequence>
<dbReference type="EMBL" id="CACVKT020003205">
    <property type="protein sequence ID" value="CAC5382334.1"/>
    <property type="molecule type" value="Genomic_DNA"/>
</dbReference>
<evidence type="ECO:0000313" key="2">
    <source>
        <dbReference type="EMBL" id="CAC5382334.1"/>
    </source>
</evidence>
<feature type="compositionally biased region" description="Polar residues" evidence="1">
    <location>
        <begin position="1"/>
        <end position="11"/>
    </location>
</feature>
<reference evidence="2 3" key="1">
    <citation type="submission" date="2020-06" db="EMBL/GenBank/DDBJ databases">
        <authorList>
            <person name="Li R."/>
            <person name="Bekaert M."/>
        </authorList>
    </citation>
    <scope>NUCLEOTIDE SEQUENCE [LARGE SCALE GENOMIC DNA]</scope>
    <source>
        <strain evidence="3">wild</strain>
    </source>
</reference>
<feature type="compositionally biased region" description="Basic and acidic residues" evidence="1">
    <location>
        <begin position="133"/>
        <end position="143"/>
    </location>
</feature>
<feature type="region of interest" description="Disordered" evidence="1">
    <location>
        <begin position="133"/>
        <end position="155"/>
    </location>
</feature>
<proteinExistence type="predicted"/>
<evidence type="ECO:0000313" key="3">
    <source>
        <dbReference type="Proteomes" id="UP000507470"/>
    </source>
</evidence>
<gene>
    <name evidence="2" type="ORF">MCOR_18174</name>
</gene>
<organism evidence="2 3">
    <name type="scientific">Mytilus coruscus</name>
    <name type="common">Sea mussel</name>
    <dbReference type="NCBI Taxonomy" id="42192"/>
    <lineage>
        <taxon>Eukaryota</taxon>
        <taxon>Metazoa</taxon>
        <taxon>Spiralia</taxon>
        <taxon>Lophotrochozoa</taxon>
        <taxon>Mollusca</taxon>
        <taxon>Bivalvia</taxon>
        <taxon>Autobranchia</taxon>
        <taxon>Pteriomorphia</taxon>
        <taxon>Mytilida</taxon>
        <taxon>Mytiloidea</taxon>
        <taxon>Mytilidae</taxon>
        <taxon>Mytilinae</taxon>
        <taxon>Mytilus</taxon>
    </lineage>
</organism>
<feature type="region of interest" description="Disordered" evidence="1">
    <location>
        <begin position="1"/>
        <end position="30"/>
    </location>
</feature>
<feature type="compositionally biased region" description="Basic and acidic residues" evidence="1">
    <location>
        <begin position="12"/>
        <end position="24"/>
    </location>
</feature>
<name>A0A6J8BHH4_MYTCO</name>
<feature type="region of interest" description="Disordered" evidence="1">
    <location>
        <begin position="204"/>
        <end position="236"/>
    </location>
</feature>